<protein>
    <submittedName>
        <fullName evidence="1">Uncharacterized protein</fullName>
    </submittedName>
</protein>
<dbReference type="AlphaFoldDB" id="A0A8X6IZP2"/>
<reference evidence="1" key="1">
    <citation type="submission" date="2020-07" db="EMBL/GenBank/DDBJ databases">
        <title>Multicomponent nature underlies the extraordinary mechanical properties of spider dragline silk.</title>
        <authorList>
            <person name="Kono N."/>
            <person name="Nakamura H."/>
            <person name="Mori M."/>
            <person name="Yoshida Y."/>
            <person name="Ohtoshi R."/>
            <person name="Malay A.D."/>
            <person name="Moran D.A.P."/>
            <person name="Tomita M."/>
            <person name="Numata K."/>
            <person name="Arakawa K."/>
        </authorList>
    </citation>
    <scope>NUCLEOTIDE SEQUENCE</scope>
</reference>
<evidence type="ECO:0000313" key="2">
    <source>
        <dbReference type="Proteomes" id="UP000887116"/>
    </source>
</evidence>
<dbReference type="Proteomes" id="UP000887116">
    <property type="component" value="Unassembled WGS sequence"/>
</dbReference>
<gene>
    <name evidence="1" type="ORF">TNCT_449741</name>
</gene>
<accession>A0A8X6IZP2</accession>
<sequence length="86" mass="9896">MFRGIKTTIHLLKKSSWWKGLERPTMSDCLGDATGFLYASEMCYETDQTLSLENRNSDQIIYASSLLLSKDEAQFILEPRFSNKKP</sequence>
<dbReference type="EMBL" id="BMAO01029410">
    <property type="protein sequence ID" value="GFR31429.1"/>
    <property type="molecule type" value="Genomic_DNA"/>
</dbReference>
<keyword evidence="2" id="KW-1185">Reference proteome</keyword>
<proteinExistence type="predicted"/>
<comment type="caution">
    <text evidence="1">The sequence shown here is derived from an EMBL/GenBank/DDBJ whole genome shotgun (WGS) entry which is preliminary data.</text>
</comment>
<evidence type="ECO:0000313" key="1">
    <source>
        <dbReference type="EMBL" id="GFR31429.1"/>
    </source>
</evidence>
<organism evidence="1 2">
    <name type="scientific">Trichonephila clavata</name>
    <name type="common">Joro spider</name>
    <name type="synonym">Nephila clavata</name>
    <dbReference type="NCBI Taxonomy" id="2740835"/>
    <lineage>
        <taxon>Eukaryota</taxon>
        <taxon>Metazoa</taxon>
        <taxon>Ecdysozoa</taxon>
        <taxon>Arthropoda</taxon>
        <taxon>Chelicerata</taxon>
        <taxon>Arachnida</taxon>
        <taxon>Araneae</taxon>
        <taxon>Araneomorphae</taxon>
        <taxon>Entelegynae</taxon>
        <taxon>Araneoidea</taxon>
        <taxon>Nephilidae</taxon>
        <taxon>Trichonephila</taxon>
    </lineage>
</organism>
<name>A0A8X6IZP2_TRICU</name>